<dbReference type="RefSeq" id="WP_160623954.1">
    <property type="nucleotide sequence ID" value="NZ_WUUQ01000001.1"/>
</dbReference>
<dbReference type="AlphaFoldDB" id="A0A6N8U9E2"/>
<dbReference type="InterPro" id="IPR043168">
    <property type="entry name" value="DegV_C"/>
</dbReference>
<keyword evidence="1" id="KW-0446">Lipid-binding</keyword>
<evidence type="ECO:0000313" key="3">
    <source>
        <dbReference type="Proteomes" id="UP000434036"/>
    </source>
</evidence>
<dbReference type="GO" id="GO:0008289">
    <property type="term" value="F:lipid binding"/>
    <property type="evidence" value="ECO:0007669"/>
    <property type="project" value="UniProtKB-KW"/>
</dbReference>
<dbReference type="SUPFAM" id="SSF82549">
    <property type="entry name" value="DAK1/DegV-like"/>
    <property type="match status" value="1"/>
</dbReference>
<dbReference type="Pfam" id="PF02645">
    <property type="entry name" value="DegV"/>
    <property type="match status" value="1"/>
</dbReference>
<dbReference type="PROSITE" id="PS51482">
    <property type="entry name" value="DEGV"/>
    <property type="match status" value="1"/>
</dbReference>
<protein>
    <submittedName>
        <fullName evidence="2">DegV family EDD domain-containing protein</fullName>
    </submittedName>
</protein>
<keyword evidence="3" id="KW-1185">Reference proteome</keyword>
<dbReference type="NCBIfam" id="TIGR00762">
    <property type="entry name" value="DegV"/>
    <property type="match status" value="1"/>
</dbReference>
<dbReference type="PANTHER" id="PTHR33434:SF2">
    <property type="entry name" value="FATTY ACID-BINDING PROTEIN TM_1468"/>
    <property type="match status" value="1"/>
</dbReference>
<dbReference type="Proteomes" id="UP000434036">
    <property type="component" value="Unassembled WGS sequence"/>
</dbReference>
<comment type="caution">
    <text evidence="2">The sequence shown here is derived from an EMBL/GenBank/DDBJ whole genome shotgun (WGS) entry which is preliminary data.</text>
</comment>
<accession>A0A6N8U9E2</accession>
<evidence type="ECO:0000256" key="1">
    <source>
        <dbReference type="ARBA" id="ARBA00023121"/>
    </source>
</evidence>
<gene>
    <name evidence="2" type="ORF">GSF08_00685</name>
</gene>
<dbReference type="PANTHER" id="PTHR33434">
    <property type="entry name" value="DEGV DOMAIN-CONTAINING PROTEIN DR_1986-RELATED"/>
    <property type="match status" value="1"/>
</dbReference>
<dbReference type="Gene3D" id="3.30.1180.10">
    <property type="match status" value="1"/>
</dbReference>
<dbReference type="InterPro" id="IPR003797">
    <property type="entry name" value="DegV"/>
</dbReference>
<reference evidence="2 3" key="1">
    <citation type="submission" date="2019-12" db="EMBL/GenBank/DDBJ databases">
        <authorList>
            <person name="Yang R."/>
        </authorList>
    </citation>
    <scope>NUCLEOTIDE SEQUENCE [LARGE SCALE GENOMIC DNA]</scope>
    <source>
        <strain evidence="2 3">DONG20-135</strain>
    </source>
</reference>
<dbReference type="InterPro" id="IPR050270">
    <property type="entry name" value="DegV_domain_contain"/>
</dbReference>
<dbReference type="EMBL" id="WUUQ01000001">
    <property type="protein sequence ID" value="MXQ72457.1"/>
    <property type="molecule type" value="Genomic_DNA"/>
</dbReference>
<evidence type="ECO:0000313" key="2">
    <source>
        <dbReference type="EMBL" id="MXQ72457.1"/>
    </source>
</evidence>
<name>A0A6N8U9E2_9FIRM</name>
<dbReference type="Gene3D" id="3.40.50.10170">
    <property type="match status" value="1"/>
</dbReference>
<sequence length="283" mass="30761">MSQIRIVTDTTSTLTFAEAKEYGIDLIPLSVVLHDEEYKDGVDMNAEALYNKLGQGEVPTTSQPNIGLVEEAMMKWREAKDDAIIIITISSGLSGTYQGFSLVKEQLGMDQVYLVDSKTVAAPIRDAALKAKAMADEGADVDAILDMLDNCFNNTISFLYPHDLVQLKRGGRISPVAANMASLLKIKPLLFLLPDGSVVDKFGMARTESKIFDMVLDHFLEQGVTAQTHKLYIPHALAADTVDRFLKAAAAKLGNIEYEILALPAVLTCHGGLGCIAIQSTIR</sequence>
<proteinExistence type="predicted"/>
<organism evidence="2 3">
    <name type="scientific">Copranaerobaculum intestinale</name>
    <dbReference type="NCBI Taxonomy" id="2692629"/>
    <lineage>
        <taxon>Bacteria</taxon>
        <taxon>Bacillati</taxon>
        <taxon>Bacillota</taxon>
        <taxon>Erysipelotrichia</taxon>
        <taxon>Erysipelotrichales</taxon>
        <taxon>Erysipelotrichaceae</taxon>
        <taxon>Copranaerobaculum</taxon>
    </lineage>
</organism>
<reference evidence="2 3" key="2">
    <citation type="submission" date="2020-01" db="EMBL/GenBank/DDBJ databases">
        <title>Clostridiaceae sp. nov. isolated from the gut of human by culturomics.</title>
        <authorList>
            <person name="Chang Y."/>
        </authorList>
    </citation>
    <scope>NUCLEOTIDE SEQUENCE [LARGE SCALE GENOMIC DNA]</scope>
    <source>
        <strain evidence="2 3">DONG20-135</strain>
    </source>
</reference>